<feature type="region of interest" description="Disordered" evidence="1">
    <location>
        <begin position="38"/>
        <end position="134"/>
    </location>
</feature>
<evidence type="ECO:0000256" key="1">
    <source>
        <dbReference type="SAM" id="MobiDB-lite"/>
    </source>
</evidence>
<feature type="chain" id="PRO_5040810813" evidence="2">
    <location>
        <begin position="31"/>
        <end position="178"/>
    </location>
</feature>
<reference evidence="3" key="1">
    <citation type="submission" date="2019-12" db="EMBL/GenBank/DDBJ databases">
        <title>Genome sequence of Babesia ovis.</title>
        <authorList>
            <person name="Yamagishi J."/>
            <person name="Sevinc F."/>
            <person name="Xuan X."/>
        </authorList>
    </citation>
    <scope>NUCLEOTIDE SEQUENCE</scope>
    <source>
        <strain evidence="3">Selcuk</strain>
    </source>
</reference>
<feature type="signal peptide" evidence="2">
    <location>
        <begin position="1"/>
        <end position="30"/>
    </location>
</feature>
<dbReference type="OrthoDB" id="10651633at2759"/>
<sequence length="178" mass="19149">MKSTSGRNNGFRKVAKWVLGVAAVAGVASGNVLANEAAETPEPTAVEQPSVVEQPAAEPVSENPPAADVTEKESPSKEPMDKQTPVPQPADKAVRDMSPSVEGTNGGTAFRGAGDEPSHLGPLDPNNLFKKSANPWDNIKRKDWYVDTIKDSNEPLPDLLTFHQRYPLESELKPLMLP</sequence>
<dbReference type="EMBL" id="BLIY01000016">
    <property type="protein sequence ID" value="GFE54406.1"/>
    <property type="molecule type" value="Genomic_DNA"/>
</dbReference>
<name>A0A9W5TB32_BABOV</name>
<organism evidence="3 4">
    <name type="scientific">Babesia ovis</name>
    <dbReference type="NCBI Taxonomy" id="5869"/>
    <lineage>
        <taxon>Eukaryota</taxon>
        <taxon>Sar</taxon>
        <taxon>Alveolata</taxon>
        <taxon>Apicomplexa</taxon>
        <taxon>Aconoidasida</taxon>
        <taxon>Piroplasmida</taxon>
        <taxon>Babesiidae</taxon>
        <taxon>Babesia</taxon>
    </lineage>
</organism>
<comment type="caution">
    <text evidence="3">The sequence shown here is derived from an EMBL/GenBank/DDBJ whole genome shotgun (WGS) entry which is preliminary data.</text>
</comment>
<accession>A0A9W5TB32</accession>
<proteinExistence type="predicted"/>
<evidence type="ECO:0000313" key="4">
    <source>
        <dbReference type="Proteomes" id="UP001057455"/>
    </source>
</evidence>
<keyword evidence="2" id="KW-0732">Signal</keyword>
<feature type="compositionally biased region" description="Basic and acidic residues" evidence="1">
    <location>
        <begin position="69"/>
        <end position="81"/>
    </location>
</feature>
<evidence type="ECO:0000313" key="3">
    <source>
        <dbReference type="EMBL" id="GFE54406.1"/>
    </source>
</evidence>
<evidence type="ECO:0000256" key="2">
    <source>
        <dbReference type="SAM" id="SignalP"/>
    </source>
</evidence>
<dbReference type="AlphaFoldDB" id="A0A9W5TB32"/>
<keyword evidence="4" id="KW-1185">Reference proteome</keyword>
<dbReference type="Proteomes" id="UP001057455">
    <property type="component" value="Unassembled WGS sequence"/>
</dbReference>
<protein>
    <submittedName>
        <fullName evidence="3">Spherical body protein 2 truncated copy 9, putative</fullName>
    </submittedName>
</protein>
<gene>
    <name evidence="3" type="ORF">BaOVIS_018100</name>
</gene>